<comment type="caution">
    <text evidence="2">The sequence shown here is derived from an EMBL/GenBank/DDBJ whole genome shotgun (WGS) entry which is preliminary data.</text>
</comment>
<dbReference type="Proteomes" id="UP000481454">
    <property type="component" value="Unassembled WGS sequence"/>
</dbReference>
<dbReference type="AlphaFoldDB" id="A0AAP7BWQ5"/>
<name>A0AAP7BWQ5_CLOPF</name>
<evidence type="ECO:0000313" key="1">
    <source>
        <dbReference type="EMBL" id="MBO3359522.1"/>
    </source>
</evidence>
<dbReference type="RefSeq" id="WP_164801048.1">
    <property type="nucleotide sequence ID" value="NZ_JAALLZ010000006.1"/>
</dbReference>
<dbReference type="EMBL" id="JAENQP010000007">
    <property type="protein sequence ID" value="MBO3359522.1"/>
    <property type="molecule type" value="Genomic_DNA"/>
</dbReference>
<evidence type="ECO:0000313" key="3">
    <source>
        <dbReference type="Proteomes" id="UP000481454"/>
    </source>
</evidence>
<protein>
    <submittedName>
        <fullName evidence="2">Uncharacterized protein</fullName>
    </submittedName>
</protein>
<sequence>MRTNLLKIDKGIIHKYRTYVKGNETKSILEIRKLLTRNFILGEEIWTDNIENIQARMFGNLKIIVDMENYQIKNIYNNLGKNKRIYINQLEKENLNKVLEIAA</sequence>
<dbReference type="Proteomes" id="UP000668068">
    <property type="component" value="Unassembled WGS sequence"/>
</dbReference>
<proteinExistence type="predicted"/>
<reference evidence="1" key="2">
    <citation type="submission" date="2020-12" db="EMBL/GenBank/DDBJ databases">
        <title>Comparative genomics of Clostridium perfringens reveals patterns of host-associated phylogenetic clades and virulence factors.</title>
        <authorList>
            <person name="Smith A.H."/>
            <person name="Geier R."/>
        </authorList>
    </citation>
    <scope>NUCLEOTIDE SEQUENCE</scope>
    <source>
        <strain evidence="1">CHD30677R</strain>
    </source>
</reference>
<dbReference type="EMBL" id="JAALLZ010000006">
    <property type="protein sequence ID" value="NGU31118.1"/>
    <property type="molecule type" value="Genomic_DNA"/>
</dbReference>
<reference evidence="2 3" key="1">
    <citation type="submission" date="2020-02" db="EMBL/GenBank/DDBJ databases">
        <title>Genomic Insights into the Phylogeny and Genetic Plasticity of the Human and Animal Enteric Pathogen Clostridium perfringens.</title>
        <authorList>
            <person name="Feng Y."/>
            <person name="Hu Y."/>
        </authorList>
    </citation>
    <scope>NUCLEOTIDE SEQUENCE [LARGE SCALE GENOMIC DNA]</scope>
    <source>
        <strain evidence="2 3">CP-40</strain>
    </source>
</reference>
<evidence type="ECO:0000313" key="2">
    <source>
        <dbReference type="EMBL" id="NGU31118.1"/>
    </source>
</evidence>
<gene>
    <name evidence="2" type="ORF">G6Z34_13585</name>
    <name evidence="1" type="ORF">JJB47_12140</name>
</gene>
<organism evidence="2 3">
    <name type="scientific">Clostridium perfringens</name>
    <dbReference type="NCBI Taxonomy" id="1502"/>
    <lineage>
        <taxon>Bacteria</taxon>
        <taxon>Bacillati</taxon>
        <taxon>Bacillota</taxon>
        <taxon>Clostridia</taxon>
        <taxon>Eubacteriales</taxon>
        <taxon>Clostridiaceae</taxon>
        <taxon>Clostridium</taxon>
    </lineage>
</organism>
<accession>A0AAP7BWQ5</accession>